<evidence type="ECO:0000313" key="1">
    <source>
        <dbReference type="EMBL" id="GIX87788.1"/>
    </source>
</evidence>
<dbReference type="AlphaFoldDB" id="A0AAV4NTS4"/>
<keyword evidence="2" id="KW-1185">Reference proteome</keyword>
<reference evidence="1 2" key="1">
    <citation type="submission" date="2021-06" db="EMBL/GenBank/DDBJ databases">
        <title>Caerostris extrusa draft genome.</title>
        <authorList>
            <person name="Kono N."/>
            <person name="Arakawa K."/>
        </authorList>
    </citation>
    <scope>NUCLEOTIDE SEQUENCE [LARGE SCALE GENOMIC DNA]</scope>
</reference>
<comment type="caution">
    <text evidence="1">The sequence shown here is derived from an EMBL/GenBank/DDBJ whole genome shotgun (WGS) entry which is preliminary data.</text>
</comment>
<accession>A0AAV4NTS4</accession>
<gene>
    <name evidence="1" type="ORF">CEXT_60071</name>
</gene>
<dbReference type="Proteomes" id="UP001054945">
    <property type="component" value="Unassembled WGS sequence"/>
</dbReference>
<sequence>MINAFLALGFRNMIVRETFEMLSISAGGNTFAIAECDFHDSEHVYPLSARTQQLKNMPLDGSERNPGGHWRQLF</sequence>
<organism evidence="1 2">
    <name type="scientific">Caerostris extrusa</name>
    <name type="common">Bark spider</name>
    <name type="synonym">Caerostris bankana</name>
    <dbReference type="NCBI Taxonomy" id="172846"/>
    <lineage>
        <taxon>Eukaryota</taxon>
        <taxon>Metazoa</taxon>
        <taxon>Ecdysozoa</taxon>
        <taxon>Arthropoda</taxon>
        <taxon>Chelicerata</taxon>
        <taxon>Arachnida</taxon>
        <taxon>Araneae</taxon>
        <taxon>Araneomorphae</taxon>
        <taxon>Entelegynae</taxon>
        <taxon>Araneoidea</taxon>
        <taxon>Araneidae</taxon>
        <taxon>Caerostris</taxon>
    </lineage>
</organism>
<proteinExistence type="predicted"/>
<protein>
    <submittedName>
        <fullName evidence="1">Uncharacterized protein</fullName>
    </submittedName>
</protein>
<name>A0AAV4NTS4_CAEEX</name>
<dbReference type="EMBL" id="BPLR01003712">
    <property type="protein sequence ID" value="GIX87788.1"/>
    <property type="molecule type" value="Genomic_DNA"/>
</dbReference>
<evidence type="ECO:0000313" key="2">
    <source>
        <dbReference type="Proteomes" id="UP001054945"/>
    </source>
</evidence>